<evidence type="ECO:0000256" key="2">
    <source>
        <dbReference type="ARBA" id="ARBA00010400"/>
    </source>
</evidence>
<keyword evidence="7" id="KW-1185">Reference proteome</keyword>
<dbReference type="InterPro" id="IPR031825">
    <property type="entry name" value="RXLR"/>
</dbReference>
<dbReference type="AlphaFoldDB" id="A0A225VJ95"/>
<evidence type="ECO:0000256" key="4">
    <source>
        <dbReference type="ARBA" id="ARBA00022729"/>
    </source>
</evidence>
<proteinExistence type="inferred from homology"/>
<comment type="caution">
    <text evidence="6">The sequence shown here is derived from an EMBL/GenBank/DDBJ whole genome shotgun (WGS) entry which is preliminary data.</text>
</comment>
<reference evidence="7" key="1">
    <citation type="submission" date="2017-03" db="EMBL/GenBank/DDBJ databases">
        <title>Phytopthora megakarya and P. palmivora, two closely related causual agents of cacao black pod achieved similar genome size and gene model numbers by different mechanisms.</title>
        <authorList>
            <person name="Ali S."/>
            <person name="Shao J."/>
            <person name="Larry D.J."/>
            <person name="Kronmiller B."/>
            <person name="Shen D."/>
            <person name="Strem M.D."/>
            <person name="Melnick R.L."/>
            <person name="Guiltinan M.J."/>
            <person name="Tyler B.M."/>
            <person name="Meinhardt L.W."/>
            <person name="Bailey B.A."/>
        </authorList>
    </citation>
    <scope>NUCLEOTIDE SEQUENCE [LARGE SCALE GENOMIC DNA]</scope>
    <source>
        <strain evidence="7">zdho120</strain>
    </source>
</reference>
<evidence type="ECO:0000313" key="6">
    <source>
        <dbReference type="EMBL" id="OWZ05402.1"/>
    </source>
</evidence>
<keyword evidence="4 5" id="KW-0732">Signal</keyword>
<organism evidence="6 7">
    <name type="scientific">Phytophthora megakarya</name>
    <dbReference type="NCBI Taxonomy" id="4795"/>
    <lineage>
        <taxon>Eukaryota</taxon>
        <taxon>Sar</taxon>
        <taxon>Stramenopiles</taxon>
        <taxon>Oomycota</taxon>
        <taxon>Peronosporomycetes</taxon>
        <taxon>Peronosporales</taxon>
        <taxon>Peronosporaceae</taxon>
        <taxon>Phytophthora</taxon>
    </lineage>
</organism>
<evidence type="ECO:0000256" key="3">
    <source>
        <dbReference type="ARBA" id="ARBA00022525"/>
    </source>
</evidence>
<comment type="domain">
    <text evidence="5">The RxLR-dEER motif acts to carry the protein into the host cell cytoplasm through binding to cell surface phosphatidylinositol-3-phosphate.</text>
</comment>
<evidence type="ECO:0000256" key="1">
    <source>
        <dbReference type="ARBA" id="ARBA00004613"/>
    </source>
</evidence>
<comment type="function">
    <text evidence="5">Effector that suppresses plant defense responses during pathogen infection.</text>
</comment>
<dbReference type="Proteomes" id="UP000198211">
    <property type="component" value="Unassembled WGS sequence"/>
</dbReference>
<dbReference type="Pfam" id="PF16810">
    <property type="entry name" value="RXLR"/>
    <property type="match status" value="1"/>
</dbReference>
<keyword evidence="3 5" id="KW-0964">Secreted</keyword>
<dbReference type="GO" id="GO:0005576">
    <property type="term" value="C:extracellular region"/>
    <property type="evidence" value="ECO:0007669"/>
    <property type="project" value="UniProtKB-SubCell"/>
</dbReference>
<name>A0A225VJ95_9STRA</name>
<sequence length="134" mass="15108">MRLTLALLAVITLTIGTETLSAEPASISSKTPIRLVHSIGDALADANDKRFLRSHQVPQADDDKVENGDYDEERIKADKLANLIAGRTSTQFTKWKNKGYSVDKIDEKLWKHIQGKTLSKTDLSNILRWYRDVL</sequence>
<accession>A0A225VJ95</accession>
<dbReference type="OrthoDB" id="117139at2759"/>
<dbReference type="EMBL" id="NBNE01004450">
    <property type="protein sequence ID" value="OWZ05402.1"/>
    <property type="molecule type" value="Genomic_DNA"/>
</dbReference>
<protein>
    <recommendedName>
        <fullName evidence="5">RxLR effector protein</fullName>
    </recommendedName>
</protein>
<gene>
    <name evidence="6" type="ORF">PHMEG_00022519</name>
</gene>
<evidence type="ECO:0000313" key="7">
    <source>
        <dbReference type="Proteomes" id="UP000198211"/>
    </source>
</evidence>
<comment type="subcellular location">
    <subcellularLocation>
        <location evidence="1 5">Secreted</location>
    </subcellularLocation>
</comment>
<feature type="signal peptide" evidence="5">
    <location>
        <begin position="1"/>
        <end position="16"/>
    </location>
</feature>
<feature type="chain" id="PRO_5028510569" description="RxLR effector protein" evidence="5">
    <location>
        <begin position="17"/>
        <end position="134"/>
    </location>
</feature>
<comment type="similarity">
    <text evidence="2 5">Belongs to the RxLR effector family.</text>
</comment>
<evidence type="ECO:0000256" key="5">
    <source>
        <dbReference type="RuleBase" id="RU367124"/>
    </source>
</evidence>